<protein>
    <submittedName>
        <fullName evidence="1">Uncharacterized protein</fullName>
    </submittedName>
</protein>
<dbReference type="EMBL" id="JAPHNI010000132">
    <property type="protein sequence ID" value="KAJ8115595.1"/>
    <property type="molecule type" value="Genomic_DNA"/>
</dbReference>
<evidence type="ECO:0000313" key="1">
    <source>
        <dbReference type="EMBL" id="KAJ8115595.1"/>
    </source>
</evidence>
<accession>A0ACC2IK82</accession>
<name>A0ACC2IK82_9PLEO</name>
<evidence type="ECO:0000313" key="2">
    <source>
        <dbReference type="Proteomes" id="UP001153331"/>
    </source>
</evidence>
<reference evidence="1" key="1">
    <citation type="submission" date="2022-11" db="EMBL/GenBank/DDBJ databases">
        <title>Genome Sequence of Boeremia exigua.</title>
        <authorList>
            <person name="Buettner E."/>
        </authorList>
    </citation>
    <scope>NUCLEOTIDE SEQUENCE</scope>
    <source>
        <strain evidence="1">CU02</strain>
    </source>
</reference>
<keyword evidence="2" id="KW-1185">Reference proteome</keyword>
<organism evidence="1 2">
    <name type="scientific">Boeremia exigua</name>
    <dbReference type="NCBI Taxonomy" id="749465"/>
    <lineage>
        <taxon>Eukaryota</taxon>
        <taxon>Fungi</taxon>
        <taxon>Dikarya</taxon>
        <taxon>Ascomycota</taxon>
        <taxon>Pezizomycotina</taxon>
        <taxon>Dothideomycetes</taxon>
        <taxon>Pleosporomycetidae</taxon>
        <taxon>Pleosporales</taxon>
        <taxon>Pleosporineae</taxon>
        <taxon>Didymellaceae</taxon>
        <taxon>Boeremia</taxon>
    </lineage>
</organism>
<dbReference type="Proteomes" id="UP001153331">
    <property type="component" value="Unassembled WGS sequence"/>
</dbReference>
<comment type="caution">
    <text evidence="1">The sequence shown here is derived from an EMBL/GenBank/DDBJ whole genome shotgun (WGS) entry which is preliminary data.</text>
</comment>
<sequence length="80" mass="9114">MKVAGSKVRNGIVERGTKARVLRGDKVVHDGVIDSIKNQKKDVESMRKDTECGITFKDWSDFQIGDKIQTYEETTQKRTL</sequence>
<gene>
    <name evidence="1" type="ORF">OPT61_g2805</name>
</gene>
<proteinExistence type="predicted"/>